<evidence type="ECO:0000313" key="4">
    <source>
        <dbReference type="EMBL" id="MFB9311756.1"/>
    </source>
</evidence>
<feature type="chain" id="PRO_5047223557" evidence="1">
    <location>
        <begin position="37"/>
        <end position="2055"/>
    </location>
</feature>
<comment type="caution">
    <text evidence="4">The sequence shown here is derived from an EMBL/GenBank/DDBJ whole genome shotgun (WGS) entry which is preliminary data.</text>
</comment>
<organism evidence="4 5">
    <name type="scientific">Nocardioides plantarum</name>
    <dbReference type="NCBI Taxonomy" id="29299"/>
    <lineage>
        <taxon>Bacteria</taxon>
        <taxon>Bacillati</taxon>
        <taxon>Actinomycetota</taxon>
        <taxon>Actinomycetes</taxon>
        <taxon>Propionibacteriales</taxon>
        <taxon>Nocardioidaceae</taxon>
        <taxon>Nocardioides</taxon>
    </lineage>
</organism>
<accession>A0ABV5K4U1</accession>
<feature type="domain" description="Bacterial repeat" evidence="3">
    <location>
        <begin position="1483"/>
        <end position="1546"/>
    </location>
</feature>
<dbReference type="Proteomes" id="UP001589750">
    <property type="component" value="Unassembled WGS sequence"/>
</dbReference>
<sequence>MAQRRSGTHGRRIAAALALGAVAASLLTVAAPPVLAAPAAAAVATAAVEPTTTFTASGACQVYAVPANVGQVDVELVGGAGFAGGGPGSPGGRGGKVTARLDVEPGQYLYVVAAPAAGGSSREQVGGGARHVGGGGGDALKGWGLWDSIDYGGGGGGASWVSTDGSSCNGSGTAVNGDAVLAVAAGGGGGGSEANGSNGGAGGDAGRPGGYSRFCWPIFGGCSDGQNGGGAGGLHGGGLGGSPFASSGAYLGSAPTGTGAAALYRNGGGVTSDGEWGGGGGGGWFGGGQGGNYQTTYGGGGGGSNYVDPGRAAAGTTPDLAVETGGRAPFVSITPAATRKLKVAVDGTGSGVVTADSGGISGAISCGTKATVCAATYATGATTTLTATPGSHQRFAGWGGACSGTTPTCTVTLDQVRAVTATFNQLRRLTWSITGNGSGTIATDPAGFPCGSGCVDVDTGTRVTLTQTPDASSVFRSWDNGFGTCPGLGSCSITLSDRDVHFYANFRQNVLTVRTGGAGSGTVTGTVDGVACATDCSGRHPYGAEVVLTHHAASGSTGQFWSYPCEQSAATCAFTMEGSRSITAGFTKNSRRLDVEKHGSGGGLITSDTPGISCGDGCVDRWFNVEQFTTVTLTATGLSGTPSYDSTFTGWTGACSGTGTCTVTLDQARTVGATFTLVPRHTLTVPGWTGSGTGTILTDVDGLVCTTSCQRDFYTGTQVTLTAVPDPETSVLEGWTGACVTQGATCTVTLDQSRTVSPVLTLRRHQLSVGRTGTGSGSVTSEFVRAGAFPEDISLDCGGVCAADYPHGASVLVEAHPAANALFTGWSGACTGTGQCRVELDRARDVTAEFTRDVRHLAVATAGSGTGTITGDVIGVGGTDLDCGTVCEADFDRFTSVSLTAVPRQADSRFVGWTGACVTTAVVCTTQLADAATATAHFELNTLRVERAGGGTGTVTSSPSGLACGSTCTASYPDLARVVLTATPAAGSTFAGWSAPCATEGTGTCAVTMAGARTVTATFITTPGITVSIAGTGADHGTVAASSGGISCGSAGLAGCSATYSPGQTVTLTAFSDSGSSVRFDHWSGACSGSATTCTLTPADALEVTAVFAHRTRTVTVTHAGSGDGAVVSTPAGFSCTEKVCDVELGIDDHLSLGATADADSTFAGWSGDCSGSGQCNLTDLAADRAVTATFTAKPTYGLALTPRGDGHGYLTTDIAGDSQCAVGDTCSTRHQAGSLVWVTAHPGPHTVFDGWTSGVCRATSGSSCQVSVDDDVTVGAAFGLETGYVYVSSNAYDTGAGTVTSSPAGIADCLDCGASFEVGTTITLTATPAAASTFTKWTPGVCTNVGSDQTGVCELAVGYVARDVTATFTHDKVRLTGSSSGGSGAGSLTFSGTSPSFDCAATCTAWFPYRSDTNVTLTPKPAANMQFVRWASCSGRVAAGSCYLSMFETDHSAVAVFEPIRRTLTTVVQGIGTGTSTGSVVVPATGTSCTSGTCTPAFDQGDPVALVAVPGPDSRFDSWSGACTGTATTCVLTMDAAKNTTARFRGVSRALAITNDGRGSITSTLNPANCAVASCAATFDNGTTVRLYANPSPAHHFVRWTGACAGQAQACSFVLDRDSTATAVYAHDPYALNVARGGAGSGTVSSDVAGIDCGETCSASYDAGSTVVLTATANAPGSTFAGWDGACSGTAPTCTVTMDDARDVTASFALTSRHLDVALRGSGKGAVTTDPAGIDCGETCGADYAHGTSVTLTATPSAGSSFGGWGGACADTAEPVCTVTLDRATEVAATFDLLPLRTLKVTRTGLGTGSVVSDPAGIDCGGTCTVDLPSDAVVTLTATPGATSTFTGWSGDCTGTEPCQVTLGEARTVSADFAAVAQASTTTLAVAATTPFAKAVSATVTVTGPTAPSGTVTIKDGTRVVGTRTLVGGRATLALPASLTVGRHVLTASYGGSPYLGASQSAARTLTVTKATPTVTVKAGTRAVTVTVRATGVVPTGTVQVKEGTKVVGTGILRNGVVTVRMTKLKKGTHKLVVRYLGSATVAAAAKSMTLKVK</sequence>
<feature type="domain" description="Bacterial repeat" evidence="3">
    <location>
        <begin position="456"/>
        <end position="509"/>
    </location>
</feature>
<keyword evidence="1" id="KW-0732">Signal</keyword>
<reference evidence="4 5" key="1">
    <citation type="submission" date="2024-09" db="EMBL/GenBank/DDBJ databases">
        <authorList>
            <person name="Sun Q."/>
            <person name="Mori K."/>
        </authorList>
    </citation>
    <scope>NUCLEOTIDE SEQUENCE [LARGE SCALE GENOMIC DNA]</scope>
    <source>
        <strain evidence="4 5">JCM 9626</strain>
    </source>
</reference>
<name>A0ABV5K4U1_9ACTN</name>
<evidence type="ECO:0000259" key="3">
    <source>
        <dbReference type="Pfam" id="PF18998"/>
    </source>
</evidence>
<feature type="domain" description="Bacterial repeat" evidence="3">
    <location>
        <begin position="522"/>
        <end position="589"/>
    </location>
</feature>
<feature type="domain" description="Bacterial repeat" evidence="3">
    <location>
        <begin position="1565"/>
        <end position="1628"/>
    </location>
</feature>
<feature type="domain" description="Bacterial repeat" evidence="3">
    <location>
        <begin position="1831"/>
        <end position="1877"/>
    </location>
</feature>
<feature type="domain" description="Bacterial repeat" evidence="3">
    <location>
        <begin position="1303"/>
        <end position="1372"/>
    </location>
</feature>
<dbReference type="InterPro" id="IPR013783">
    <property type="entry name" value="Ig-like_fold"/>
</dbReference>
<keyword evidence="5" id="KW-1185">Reference proteome</keyword>
<dbReference type="InterPro" id="IPR032109">
    <property type="entry name" value="Big_3_5"/>
</dbReference>
<feature type="domain" description="Bacterial repeat" evidence="3">
    <location>
        <begin position="369"/>
        <end position="425"/>
    </location>
</feature>
<dbReference type="RefSeq" id="WP_140011015.1">
    <property type="nucleotide sequence ID" value="NZ_JBHMDG010000002.1"/>
</dbReference>
<dbReference type="Pfam" id="PF16640">
    <property type="entry name" value="Big_3_5"/>
    <property type="match status" value="2"/>
</dbReference>
<dbReference type="Gene3D" id="2.60.40.10">
    <property type="entry name" value="Immunoglobulins"/>
    <property type="match status" value="2"/>
</dbReference>
<feature type="domain" description="Bacterial repeat" evidence="3">
    <location>
        <begin position="629"/>
        <end position="677"/>
    </location>
</feature>
<feature type="domain" description="Bacterial Ig-like" evidence="2">
    <location>
        <begin position="1888"/>
        <end position="1970"/>
    </location>
</feature>
<evidence type="ECO:0000259" key="2">
    <source>
        <dbReference type="Pfam" id="PF16640"/>
    </source>
</evidence>
<dbReference type="EMBL" id="JBHMDG010000002">
    <property type="protein sequence ID" value="MFB9311756.1"/>
    <property type="molecule type" value="Genomic_DNA"/>
</dbReference>
<dbReference type="Pfam" id="PF18998">
    <property type="entry name" value="Flg_new_2"/>
    <property type="match status" value="16"/>
</dbReference>
<feature type="domain" description="Bacterial repeat" evidence="3">
    <location>
        <begin position="948"/>
        <end position="1019"/>
    </location>
</feature>
<feature type="domain" description="Bacterial repeat" evidence="3">
    <location>
        <begin position="707"/>
        <end position="756"/>
    </location>
</feature>
<protein>
    <submittedName>
        <fullName evidence="4">Ig-like domain-containing protein</fullName>
    </submittedName>
</protein>
<feature type="domain" description="Bacterial repeat" evidence="3">
    <location>
        <begin position="801"/>
        <end position="852"/>
    </location>
</feature>
<dbReference type="InterPro" id="IPR044060">
    <property type="entry name" value="Bacterial_rp_domain"/>
</dbReference>
<feature type="domain" description="Bacterial repeat" evidence="3">
    <location>
        <begin position="1740"/>
        <end position="1793"/>
    </location>
</feature>
<proteinExistence type="predicted"/>
<feature type="domain" description="Bacterial repeat" evidence="3">
    <location>
        <begin position="1227"/>
        <end position="1279"/>
    </location>
</feature>
<feature type="domain" description="Bacterial repeat" evidence="3">
    <location>
        <begin position="1053"/>
        <end position="1110"/>
    </location>
</feature>
<feature type="signal peptide" evidence="1">
    <location>
        <begin position="1"/>
        <end position="36"/>
    </location>
</feature>
<feature type="domain" description="Bacterial Ig-like" evidence="2">
    <location>
        <begin position="1977"/>
        <end position="2054"/>
    </location>
</feature>
<gene>
    <name evidence="4" type="ORF">ACFFRI_01765</name>
</gene>
<feature type="domain" description="Bacterial repeat" evidence="3">
    <location>
        <begin position="1657"/>
        <end position="1711"/>
    </location>
</feature>
<evidence type="ECO:0000313" key="5">
    <source>
        <dbReference type="Proteomes" id="UP001589750"/>
    </source>
</evidence>
<evidence type="ECO:0000256" key="1">
    <source>
        <dbReference type="SAM" id="SignalP"/>
    </source>
</evidence>
<feature type="domain" description="Bacterial repeat" evidence="3">
    <location>
        <begin position="1150"/>
        <end position="1194"/>
    </location>
</feature>